<name>A0ABW3L3Z1_9BACI</name>
<evidence type="ECO:0000259" key="4">
    <source>
        <dbReference type="Pfam" id="PF13579"/>
    </source>
</evidence>
<feature type="domain" description="Glycosyl transferase family 1" evidence="3">
    <location>
        <begin position="289"/>
        <end position="350"/>
    </location>
</feature>
<evidence type="ECO:0000313" key="5">
    <source>
        <dbReference type="EMBL" id="MFD1020142.1"/>
    </source>
</evidence>
<evidence type="ECO:0000259" key="3">
    <source>
        <dbReference type="Pfam" id="PF00534"/>
    </source>
</evidence>
<keyword evidence="1 5" id="KW-0328">Glycosyltransferase</keyword>
<protein>
    <submittedName>
        <fullName evidence="5">Glycosyltransferase</fullName>
        <ecNumber evidence="5">2.4.-.-</ecNumber>
    </submittedName>
</protein>
<accession>A0ABW3L3Z1</accession>
<dbReference type="PANTHER" id="PTHR12526">
    <property type="entry name" value="GLYCOSYLTRANSFERASE"/>
    <property type="match status" value="1"/>
</dbReference>
<dbReference type="GO" id="GO:0016757">
    <property type="term" value="F:glycosyltransferase activity"/>
    <property type="evidence" value="ECO:0007669"/>
    <property type="project" value="UniProtKB-KW"/>
</dbReference>
<dbReference type="Pfam" id="PF00534">
    <property type="entry name" value="Glycos_transf_1"/>
    <property type="match status" value="1"/>
</dbReference>
<sequence>MSIPKQVVHLTTVHHPFDPRIFHKECKSLQQAGYDVTLLAQRDENGGVADKPIRHLPLKKYKSKWKRMIFGTWQAYRQAKLIDADVYHFHDPELLPVGWLLKKKTDAVVIYDVHEDYYTSILQKDYMKPNVKKAVAAGYRLLEKLLSKNMGICLAEKYYKDTHPTGTCVLNYPTVNEKFIEHTRTGEAEDAVIYTGNVTEVRGALLHAKLPVIDPSLSVHFVGKCPSQLAEKMYEVAGQEKDRLDIEGINRFIEKEVIEERYLGRNWLAGIALFPPTDHYMRKELTKFFEYMNAGLPVICSDFPVWKDFIEKHQCGIAVDPYDDQAVREAIDYLRTHPEEAKVMGENGKKAVMEELNWNTQEQILLRWYESLLDEKPAGMEG</sequence>
<dbReference type="EC" id="2.4.-.-" evidence="5"/>
<feature type="domain" description="Glycosyltransferase subfamily 4-like N-terminal" evidence="4">
    <location>
        <begin position="26"/>
        <end position="137"/>
    </location>
</feature>
<dbReference type="SUPFAM" id="SSF53756">
    <property type="entry name" value="UDP-Glycosyltransferase/glycogen phosphorylase"/>
    <property type="match status" value="1"/>
</dbReference>
<dbReference type="InterPro" id="IPR001296">
    <property type="entry name" value="Glyco_trans_1"/>
</dbReference>
<gene>
    <name evidence="5" type="ORF">ACFQ2J_13225</name>
</gene>
<comment type="caution">
    <text evidence="5">The sequence shown here is derived from an EMBL/GenBank/DDBJ whole genome shotgun (WGS) entry which is preliminary data.</text>
</comment>
<dbReference type="Pfam" id="PF13579">
    <property type="entry name" value="Glyco_trans_4_4"/>
    <property type="match status" value="1"/>
</dbReference>
<dbReference type="Gene3D" id="3.40.50.2000">
    <property type="entry name" value="Glycogen Phosphorylase B"/>
    <property type="match status" value="2"/>
</dbReference>
<reference evidence="6" key="1">
    <citation type="journal article" date="2019" name="Int. J. Syst. Evol. Microbiol.">
        <title>The Global Catalogue of Microorganisms (GCM) 10K type strain sequencing project: providing services to taxonomists for standard genome sequencing and annotation.</title>
        <authorList>
            <consortium name="The Broad Institute Genomics Platform"/>
            <consortium name="The Broad Institute Genome Sequencing Center for Infectious Disease"/>
            <person name="Wu L."/>
            <person name="Ma J."/>
        </authorList>
    </citation>
    <scope>NUCLEOTIDE SEQUENCE [LARGE SCALE GENOMIC DNA]</scope>
    <source>
        <strain evidence="6">CCUG 56607</strain>
    </source>
</reference>
<evidence type="ECO:0000256" key="2">
    <source>
        <dbReference type="ARBA" id="ARBA00022679"/>
    </source>
</evidence>
<dbReference type="EMBL" id="JBHTKL010000005">
    <property type="protein sequence ID" value="MFD1020142.1"/>
    <property type="molecule type" value="Genomic_DNA"/>
</dbReference>
<dbReference type="Proteomes" id="UP001596990">
    <property type="component" value="Unassembled WGS sequence"/>
</dbReference>
<keyword evidence="6" id="KW-1185">Reference proteome</keyword>
<dbReference type="RefSeq" id="WP_386061220.1">
    <property type="nucleotide sequence ID" value="NZ_JBHTKL010000005.1"/>
</dbReference>
<proteinExistence type="predicted"/>
<evidence type="ECO:0000313" key="6">
    <source>
        <dbReference type="Proteomes" id="UP001596990"/>
    </source>
</evidence>
<organism evidence="5 6">
    <name type="scientific">Thalassobacillus hwangdonensis</name>
    <dbReference type="NCBI Taxonomy" id="546108"/>
    <lineage>
        <taxon>Bacteria</taxon>
        <taxon>Bacillati</taxon>
        <taxon>Bacillota</taxon>
        <taxon>Bacilli</taxon>
        <taxon>Bacillales</taxon>
        <taxon>Bacillaceae</taxon>
        <taxon>Thalassobacillus</taxon>
    </lineage>
</organism>
<evidence type="ECO:0000256" key="1">
    <source>
        <dbReference type="ARBA" id="ARBA00022676"/>
    </source>
</evidence>
<keyword evidence="2 5" id="KW-0808">Transferase</keyword>
<dbReference type="PANTHER" id="PTHR12526:SF629">
    <property type="entry name" value="TEICHURONIC ACID BIOSYNTHESIS GLYCOSYLTRANSFERASE TUAH-RELATED"/>
    <property type="match status" value="1"/>
</dbReference>
<dbReference type="InterPro" id="IPR028098">
    <property type="entry name" value="Glyco_trans_4-like_N"/>
</dbReference>